<sequence>MSRIPNFPADLLEEHKQWHHARHNVNVNNPPPGYGLEFLRFHRDFIGRALDWYHRNGLDPRLVEAWNTVPEVIRQAPCYNRAAEARILFQPESFASADELGRFIESSNLHACIHQESARVFGDPEINDFDWAPRNTVFYNIHSMIDRWYRNWEGLGRFREEGGHWYGAFEGGGDEILLYSSLFGDWWLGKLIASAKEADRLKETRVEWTAIGDSRSFGPMNDGRRFRIWDADGDGKLEVLFECPVRGGWIEGKVRQGRLDWRPVQLQHCGQPFSS</sequence>
<dbReference type="SUPFAM" id="SSF48056">
    <property type="entry name" value="Di-copper centre-containing domain"/>
    <property type="match status" value="1"/>
</dbReference>
<dbReference type="Gene3D" id="1.10.1280.10">
    <property type="entry name" value="Di-copper center containing domain from catechol oxidase"/>
    <property type="match status" value="1"/>
</dbReference>
<keyword evidence="2" id="KW-1185">Reference proteome</keyword>
<dbReference type="EMBL" id="JBHSED010000006">
    <property type="protein sequence ID" value="MFC4302999.1"/>
    <property type="molecule type" value="Genomic_DNA"/>
</dbReference>
<protein>
    <recommendedName>
        <fullName evidence="3">Tyrosinase copper-binding domain-containing protein</fullName>
    </recommendedName>
</protein>
<reference evidence="2" key="1">
    <citation type="journal article" date="2019" name="Int. J. Syst. Evol. Microbiol.">
        <title>The Global Catalogue of Microorganisms (GCM) 10K type strain sequencing project: providing services to taxonomists for standard genome sequencing and annotation.</title>
        <authorList>
            <consortium name="The Broad Institute Genomics Platform"/>
            <consortium name="The Broad Institute Genome Sequencing Center for Infectious Disease"/>
            <person name="Wu L."/>
            <person name="Ma J."/>
        </authorList>
    </citation>
    <scope>NUCLEOTIDE SEQUENCE [LARGE SCALE GENOMIC DNA]</scope>
    <source>
        <strain evidence="2">CGMCC 4.1641</strain>
    </source>
</reference>
<evidence type="ECO:0000313" key="2">
    <source>
        <dbReference type="Proteomes" id="UP001595755"/>
    </source>
</evidence>
<proteinExistence type="predicted"/>
<dbReference type="InterPro" id="IPR008922">
    <property type="entry name" value="Di-copper_centre_dom_sf"/>
</dbReference>
<evidence type="ECO:0000313" key="1">
    <source>
        <dbReference type="EMBL" id="MFC4302999.1"/>
    </source>
</evidence>
<evidence type="ECO:0008006" key="3">
    <source>
        <dbReference type="Google" id="ProtNLM"/>
    </source>
</evidence>
<dbReference type="RefSeq" id="WP_204606057.1">
    <property type="nucleotide sequence ID" value="NZ_JBHSED010000006.1"/>
</dbReference>
<organism evidence="1 2">
    <name type="scientific">Cohnella boryungensis</name>
    <dbReference type="NCBI Taxonomy" id="768479"/>
    <lineage>
        <taxon>Bacteria</taxon>
        <taxon>Bacillati</taxon>
        <taxon>Bacillota</taxon>
        <taxon>Bacilli</taxon>
        <taxon>Bacillales</taxon>
        <taxon>Paenibacillaceae</taxon>
        <taxon>Cohnella</taxon>
    </lineage>
</organism>
<gene>
    <name evidence="1" type="ORF">ACFO1S_06015</name>
</gene>
<name>A0ABV8S9B8_9BACL</name>
<dbReference type="Proteomes" id="UP001595755">
    <property type="component" value="Unassembled WGS sequence"/>
</dbReference>
<comment type="caution">
    <text evidence="1">The sequence shown here is derived from an EMBL/GenBank/DDBJ whole genome shotgun (WGS) entry which is preliminary data.</text>
</comment>
<accession>A0ABV8S9B8</accession>